<organism evidence="1 2">
    <name type="scientific">Pelomicrobium methylotrophicum</name>
    <dbReference type="NCBI Taxonomy" id="2602750"/>
    <lineage>
        <taxon>Bacteria</taxon>
        <taxon>Pseudomonadati</taxon>
        <taxon>Pseudomonadota</taxon>
        <taxon>Hydrogenophilia</taxon>
        <taxon>Hydrogenophilia incertae sedis</taxon>
        <taxon>Pelomicrobium</taxon>
    </lineage>
</organism>
<dbReference type="InterPro" id="IPR010237">
    <property type="entry name" value="Pyr-5-nucltdase"/>
</dbReference>
<sequence>MHTWIFDLDNTLHDASPHIFPHISRSMTAYLQTHLRLDPEAASTLRLTYWRRYGATLLGLMRHHGTDPRHFLWHTHQFPELERMLRREPYLHGVLRRLPGRKIIFSNSPVHYARAVVRLLGIDRYFDDVFSIEHTKFRPKPDAYGFRRLLRRHRLEPRRCVMVDDTAENLRTAKRLGMRTVWVTRSKRVPGFVDVRIGSLLELPRRLNLLT</sequence>
<comment type="caution">
    <text evidence="1">The sequence shown here is derived from an EMBL/GenBank/DDBJ whole genome shotgun (WGS) entry which is preliminary data.</text>
</comment>
<dbReference type="InterPro" id="IPR023214">
    <property type="entry name" value="HAD_sf"/>
</dbReference>
<dbReference type="PANTHER" id="PTHR12725">
    <property type="entry name" value="HALOACID DEHALOGENASE-LIKE HYDROLASE"/>
    <property type="match status" value="1"/>
</dbReference>
<dbReference type="NCBIfam" id="TIGR01993">
    <property type="entry name" value="Pyr-5-nucltdase"/>
    <property type="match status" value="1"/>
</dbReference>
<dbReference type="PANTHER" id="PTHR12725:SF117">
    <property type="entry name" value="HALOACID DEHALOGENASE-LIKE HYDROLASE"/>
    <property type="match status" value="1"/>
</dbReference>
<dbReference type="NCBIfam" id="TIGR01509">
    <property type="entry name" value="HAD-SF-IA-v3"/>
    <property type="match status" value="1"/>
</dbReference>
<dbReference type="Gene3D" id="3.40.50.1000">
    <property type="entry name" value="HAD superfamily/HAD-like"/>
    <property type="match status" value="1"/>
</dbReference>
<dbReference type="AlphaFoldDB" id="A0A5C7F2L2"/>
<keyword evidence="2" id="KW-1185">Reference proteome</keyword>
<name>A0A5C7F2L2_9PROT</name>
<dbReference type="SFLD" id="SFLDG01132">
    <property type="entry name" value="C1.5.3:_5'-Nucleotidase_Like"/>
    <property type="match status" value="1"/>
</dbReference>
<dbReference type="InterPro" id="IPR036412">
    <property type="entry name" value="HAD-like_sf"/>
</dbReference>
<proteinExistence type="predicted"/>
<dbReference type="RefSeq" id="WP_147798332.1">
    <property type="nucleotide sequence ID" value="NZ_VPFL01000001.1"/>
</dbReference>
<accession>A0A5C7F2L2</accession>
<dbReference type="SFLD" id="SFLDG01129">
    <property type="entry name" value="C1.5:_HAD__Beta-PGM__Phosphata"/>
    <property type="match status" value="1"/>
</dbReference>
<evidence type="ECO:0000313" key="2">
    <source>
        <dbReference type="Proteomes" id="UP000321201"/>
    </source>
</evidence>
<dbReference type="Pfam" id="PF00702">
    <property type="entry name" value="Hydrolase"/>
    <property type="match status" value="1"/>
</dbReference>
<dbReference type="SUPFAM" id="SSF56784">
    <property type="entry name" value="HAD-like"/>
    <property type="match status" value="1"/>
</dbReference>
<dbReference type="InterPro" id="IPR006439">
    <property type="entry name" value="HAD-SF_hydro_IA"/>
</dbReference>
<gene>
    <name evidence="1" type="ORF">FR698_01165</name>
</gene>
<dbReference type="SFLD" id="SFLDS00003">
    <property type="entry name" value="Haloacid_Dehalogenase"/>
    <property type="match status" value="1"/>
</dbReference>
<dbReference type="Gene3D" id="1.10.150.450">
    <property type="match status" value="1"/>
</dbReference>
<dbReference type="InParanoid" id="A0A5C7F2L2"/>
<protein>
    <submittedName>
        <fullName evidence="1">Pyrimidine 5'-nucleotidase</fullName>
    </submittedName>
</protein>
<dbReference type="Proteomes" id="UP000321201">
    <property type="component" value="Unassembled WGS sequence"/>
</dbReference>
<dbReference type="OrthoDB" id="8558420at2"/>
<evidence type="ECO:0000313" key="1">
    <source>
        <dbReference type="EMBL" id="TXF13747.1"/>
    </source>
</evidence>
<dbReference type="EMBL" id="VPFL01000001">
    <property type="protein sequence ID" value="TXF13747.1"/>
    <property type="molecule type" value="Genomic_DNA"/>
</dbReference>
<reference evidence="1 2" key="1">
    <citation type="submission" date="2019-08" db="EMBL/GenBank/DDBJ databases">
        <title>Pelomicrobium methylotrophicum gen. nov., sp. nov. a moderately thermophilic, facultatively anaerobic, lithoautotrophic and methylotrophic bacterium isolated from a terrestrial mud volcano.</title>
        <authorList>
            <person name="Slobodkina G.B."/>
            <person name="Merkel A.Y."/>
            <person name="Slobodkin A.I."/>
        </authorList>
    </citation>
    <scope>NUCLEOTIDE SEQUENCE [LARGE SCALE GENOMIC DNA]</scope>
    <source>
        <strain evidence="1 2">SM250</strain>
    </source>
</reference>